<reference evidence="1" key="1">
    <citation type="submission" date="2020-06" db="EMBL/GenBank/DDBJ databases">
        <title>Unique genomic features of the anaerobic methanotrophic archaea.</title>
        <authorList>
            <person name="Chadwick G.L."/>
            <person name="Skennerton C.T."/>
            <person name="Laso-Perez R."/>
            <person name="Leu A.O."/>
            <person name="Speth D.R."/>
            <person name="Yu H."/>
            <person name="Morgan-Lang C."/>
            <person name="Hatzenpichler R."/>
            <person name="Goudeau D."/>
            <person name="Malmstrom R."/>
            <person name="Brazelton W.J."/>
            <person name="Woyke T."/>
            <person name="Hallam S.J."/>
            <person name="Tyson G.W."/>
            <person name="Wegener G."/>
            <person name="Boetius A."/>
            <person name="Orphan V."/>
        </authorList>
    </citation>
    <scope>NUCLEOTIDE SEQUENCE</scope>
</reference>
<evidence type="ECO:0000313" key="1">
    <source>
        <dbReference type="EMBL" id="QNO45815.1"/>
    </source>
</evidence>
<accession>A0A7G9YCT1</accession>
<protein>
    <submittedName>
        <fullName evidence="1">Uncharacterized protein</fullName>
    </submittedName>
</protein>
<gene>
    <name evidence="1" type="ORF">OLDMCBNC_00021</name>
</gene>
<proteinExistence type="predicted"/>
<organism evidence="1">
    <name type="scientific">Candidatus Methanogaster sp. ANME-2c ERB4</name>
    <dbReference type="NCBI Taxonomy" id="2759911"/>
    <lineage>
        <taxon>Archaea</taxon>
        <taxon>Methanobacteriati</taxon>
        <taxon>Methanobacteriota</taxon>
        <taxon>Stenosarchaea group</taxon>
        <taxon>Methanomicrobia</taxon>
        <taxon>Methanosarcinales</taxon>
        <taxon>ANME-2 cluster</taxon>
        <taxon>Candidatus Methanogasteraceae</taxon>
        <taxon>Candidatus Methanogaster</taxon>
    </lineage>
</organism>
<dbReference type="AlphaFoldDB" id="A0A7G9YCT1"/>
<dbReference type="EMBL" id="MT631154">
    <property type="protein sequence ID" value="QNO45815.1"/>
    <property type="molecule type" value="Genomic_DNA"/>
</dbReference>
<name>A0A7G9YCT1_9EURY</name>
<sequence length="99" mass="10595">MCRSGGKERLMTAIVLEGCDKAQDSVYHVSRGGCGNGRGDRGGYGIPDNGEVAAGVSPGSGVRWQGGDYPPKKHTHLLIIRSSAHLLQVLWIGWMETKC</sequence>